<reference evidence="1 2" key="1">
    <citation type="submission" date="2013-11" db="EMBL/GenBank/DDBJ databases">
        <title>Draft genome of the bovine lungworm Dictyocaulus viviparus.</title>
        <authorList>
            <person name="Mitreva M."/>
        </authorList>
    </citation>
    <scope>NUCLEOTIDE SEQUENCE [LARGE SCALE GENOMIC DNA]</scope>
    <source>
        <strain evidence="1 2">HannoverDv2000</strain>
    </source>
</reference>
<dbReference type="AlphaFoldDB" id="A0A0D8Y657"/>
<evidence type="ECO:0000313" key="2">
    <source>
        <dbReference type="Proteomes" id="UP000053766"/>
    </source>
</evidence>
<evidence type="ECO:0000313" key="1">
    <source>
        <dbReference type="EMBL" id="KJH52195.1"/>
    </source>
</evidence>
<accession>A0A0D8Y657</accession>
<dbReference type="Proteomes" id="UP000053766">
    <property type="component" value="Unassembled WGS sequence"/>
</dbReference>
<dbReference type="EMBL" id="KN716169">
    <property type="protein sequence ID" value="KJH52195.1"/>
    <property type="molecule type" value="Genomic_DNA"/>
</dbReference>
<gene>
    <name evidence="1" type="ORF">DICVIV_01660</name>
</gene>
<organism evidence="1 2">
    <name type="scientific">Dictyocaulus viviparus</name>
    <name type="common">Bovine lungworm</name>
    <dbReference type="NCBI Taxonomy" id="29172"/>
    <lineage>
        <taxon>Eukaryota</taxon>
        <taxon>Metazoa</taxon>
        <taxon>Ecdysozoa</taxon>
        <taxon>Nematoda</taxon>
        <taxon>Chromadorea</taxon>
        <taxon>Rhabditida</taxon>
        <taxon>Rhabditina</taxon>
        <taxon>Rhabditomorpha</taxon>
        <taxon>Strongyloidea</taxon>
        <taxon>Metastrongylidae</taxon>
        <taxon>Dictyocaulus</taxon>
    </lineage>
</organism>
<protein>
    <submittedName>
        <fullName evidence="1">Uncharacterized protein</fullName>
    </submittedName>
</protein>
<sequence>MGSKAQRELWCQKEEHAIGGLSIGRGLKELEVFGVFILVVIESRVTAGETRATVHILNTPVFDGKSTLFCSYIFVRD</sequence>
<name>A0A0D8Y657_DICVI</name>
<proteinExistence type="predicted"/>
<keyword evidence="2" id="KW-1185">Reference proteome</keyword>
<reference evidence="2" key="2">
    <citation type="journal article" date="2016" name="Sci. Rep.">
        <title>Dictyocaulus viviparus genome, variome and transcriptome elucidate lungworm biology and support future intervention.</title>
        <authorList>
            <person name="McNulty S.N."/>
            <person name="Strube C."/>
            <person name="Rosa B.A."/>
            <person name="Martin J.C."/>
            <person name="Tyagi R."/>
            <person name="Choi Y.J."/>
            <person name="Wang Q."/>
            <person name="Hallsworth Pepin K."/>
            <person name="Zhang X."/>
            <person name="Ozersky P."/>
            <person name="Wilson R.K."/>
            <person name="Sternberg P.W."/>
            <person name="Gasser R.B."/>
            <person name="Mitreva M."/>
        </authorList>
    </citation>
    <scope>NUCLEOTIDE SEQUENCE [LARGE SCALE GENOMIC DNA]</scope>
    <source>
        <strain evidence="2">HannoverDv2000</strain>
    </source>
</reference>